<protein>
    <recommendedName>
        <fullName evidence="2">Cytochrome c domain-containing protein</fullName>
    </recommendedName>
</protein>
<reference evidence="1" key="1">
    <citation type="submission" date="2018-05" db="EMBL/GenBank/DDBJ databases">
        <authorList>
            <person name="Lanie J.A."/>
            <person name="Ng W.-L."/>
            <person name="Kazmierczak K.M."/>
            <person name="Andrzejewski T.M."/>
            <person name="Davidsen T.M."/>
            <person name="Wayne K.J."/>
            <person name="Tettelin H."/>
            <person name="Glass J.I."/>
            <person name="Rusch D."/>
            <person name="Podicherti R."/>
            <person name="Tsui H.-C.T."/>
            <person name="Winkler M.E."/>
        </authorList>
    </citation>
    <scope>NUCLEOTIDE SEQUENCE</scope>
</reference>
<dbReference type="AlphaFoldDB" id="A0A381UP45"/>
<gene>
    <name evidence="1" type="ORF">METZ01_LOCUS82789</name>
</gene>
<organism evidence="1">
    <name type="scientific">marine metagenome</name>
    <dbReference type="NCBI Taxonomy" id="408172"/>
    <lineage>
        <taxon>unclassified sequences</taxon>
        <taxon>metagenomes</taxon>
        <taxon>ecological metagenomes</taxon>
    </lineage>
</organism>
<dbReference type="EMBL" id="UINC01006837">
    <property type="protein sequence ID" value="SVA29935.1"/>
    <property type="molecule type" value="Genomic_DNA"/>
</dbReference>
<accession>A0A381UP45</accession>
<dbReference type="Gene3D" id="1.10.760.10">
    <property type="entry name" value="Cytochrome c-like domain"/>
    <property type="match status" value="1"/>
</dbReference>
<proteinExistence type="predicted"/>
<dbReference type="InterPro" id="IPR036909">
    <property type="entry name" value="Cyt_c-like_dom_sf"/>
</dbReference>
<evidence type="ECO:0008006" key="2">
    <source>
        <dbReference type="Google" id="ProtNLM"/>
    </source>
</evidence>
<sequence length="135" mass="14965">MRLTFLLAALVFVFNLFSEANAESAHFNYILHCQGCHLVNGGGTSGKIPALIGVGRFLSVEGGREFLVRVPGVSGSLVNDAELAEVLNWILYEFSPDNLPRNFEPYDAEEVGRYRQDPLVDVEHAKDRLLSLIET</sequence>
<name>A0A381UP45_9ZZZZ</name>
<evidence type="ECO:0000313" key="1">
    <source>
        <dbReference type="EMBL" id="SVA29935.1"/>
    </source>
</evidence>
<dbReference type="SUPFAM" id="SSF46626">
    <property type="entry name" value="Cytochrome c"/>
    <property type="match status" value="1"/>
</dbReference>
<dbReference type="GO" id="GO:0020037">
    <property type="term" value="F:heme binding"/>
    <property type="evidence" value="ECO:0007669"/>
    <property type="project" value="InterPro"/>
</dbReference>
<dbReference type="GO" id="GO:0009055">
    <property type="term" value="F:electron transfer activity"/>
    <property type="evidence" value="ECO:0007669"/>
    <property type="project" value="InterPro"/>
</dbReference>